<accession>A0A4Y2K2M8</accession>
<name>A0A4Y2K2M8_ARAVE</name>
<evidence type="ECO:0000313" key="1">
    <source>
        <dbReference type="EMBL" id="GBM95776.1"/>
    </source>
</evidence>
<reference evidence="1 2" key="1">
    <citation type="journal article" date="2019" name="Sci. Rep.">
        <title>Orb-weaving spider Araneus ventricosus genome elucidates the spidroin gene catalogue.</title>
        <authorList>
            <person name="Kono N."/>
            <person name="Nakamura H."/>
            <person name="Ohtoshi R."/>
            <person name="Moran D.A.P."/>
            <person name="Shinohara A."/>
            <person name="Yoshida Y."/>
            <person name="Fujiwara M."/>
            <person name="Mori M."/>
            <person name="Tomita M."/>
            <person name="Arakawa K."/>
        </authorList>
    </citation>
    <scope>NUCLEOTIDE SEQUENCE [LARGE SCALE GENOMIC DNA]</scope>
</reference>
<keyword evidence="2" id="KW-1185">Reference proteome</keyword>
<comment type="caution">
    <text evidence="1">The sequence shown here is derived from an EMBL/GenBank/DDBJ whole genome shotgun (WGS) entry which is preliminary data.</text>
</comment>
<evidence type="ECO:0000313" key="2">
    <source>
        <dbReference type="Proteomes" id="UP000499080"/>
    </source>
</evidence>
<dbReference type="AlphaFoldDB" id="A0A4Y2K2M8"/>
<dbReference type="Proteomes" id="UP000499080">
    <property type="component" value="Unassembled WGS sequence"/>
</dbReference>
<proteinExistence type="predicted"/>
<gene>
    <name evidence="1" type="ORF">AVEN_134859_1</name>
</gene>
<sequence length="88" mass="9778">MPITSCPQLVFLPLTGSERMLSSSLNMALSLPTSQGFTCLTAINAVVQNWHNTSLCHGVRPHNVFRRPAPNFKQEWLKRVANNQAKSS</sequence>
<dbReference type="EMBL" id="BGPR01004089">
    <property type="protein sequence ID" value="GBM95776.1"/>
    <property type="molecule type" value="Genomic_DNA"/>
</dbReference>
<protein>
    <submittedName>
        <fullName evidence="1">Uncharacterized protein</fullName>
    </submittedName>
</protein>
<organism evidence="1 2">
    <name type="scientific">Araneus ventricosus</name>
    <name type="common">Orbweaver spider</name>
    <name type="synonym">Epeira ventricosa</name>
    <dbReference type="NCBI Taxonomy" id="182803"/>
    <lineage>
        <taxon>Eukaryota</taxon>
        <taxon>Metazoa</taxon>
        <taxon>Ecdysozoa</taxon>
        <taxon>Arthropoda</taxon>
        <taxon>Chelicerata</taxon>
        <taxon>Arachnida</taxon>
        <taxon>Araneae</taxon>
        <taxon>Araneomorphae</taxon>
        <taxon>Entelegynae</taxon>
        <taxon>Araneoidea</taxon>
        <taxon>Araneidae</taxon>
        <taxon>Araneus</taxon>
    </lineage>
</organism>